<feature type="domain" description="Histidine kinase" evidence="15">
    <location>
        <begin position="251"/>
        <end position="486"/>
    </location>
</feature>
<accession>A0A498DAV9</accession>
<keyword evidence="8" id="KW-0547">Nucleotide-binding</keyword>
<dbReference type="EC" id="2.7.13.3" evidence="3"/>
<evidence type="ECO:0000256" key="1">
    <source>
        <dbReference type="ARBA" id="ARBA00000085"/>
    </source>
</evidence>
<dbReference type="Pfam" id="PF00672">
    <property type="entry name" value="HAMP"/>
    <property type="match status" value="1"/>
</dbReference>
<reference evidence="17 18" key="1">
    <citation type="submission" date="2018-10" db="EMBL/GenBank/DDBJ databases">
        <title>Oceanobacillus sp. YLB-02 draft genome.</title>
        <authorList>
            <person name="Yu L."/>
        </authorList>
    </citation>
    <scope>NUCLEOTIDE SEQUENCE [LARGE SCALE GENOMIC DNA]</scope>
    <source>
        <strain evidence="17 18">YLB-02</strain>
    </source>
</reference>
<dbReference type="Pfam" id="PF00512">
    <property type="entry name" value="HisKA"/>
    <property type="match status" value="1"/>
</dbReference>
<feature type="transmembrane region" description="Helical" evidence="14">
    <location>
        <begin position="161"/>
        <end position="182"/>
    </location>
</feature>
<dbReference type="EMBL" id="RCHR01000003">
    <property type="protein sequence ID" value="RLL44883.1"/>
    <property type="molecule type" value="Genomic_DNA"/>
</dbReference>
<dbReference type="PRINTS" id="PR00344">
    <property type="entry name" value="BCTRLSENSOR"/>
</dbReference>
<dbReference type="CDD" id="cd06225">
    <property type="entry name" value="HAMP"/>
    <property type="match status" value="1"/>
</dbReference>
<evidence type="ECO:0000313" key="17">
    <source>
        <dbReference type="EMBL" id="RLL44883.1"/>
    </source>
</evidence>
<comment type="caution">
    <text evidence="17">The sequence shown here is derived from an EMBL/GenBank/DDBJ whole genome shotgun (WGS) entry which is preliminary data.</text>
</comment>
<keyword evidence="9 17" id="KW-0418">Kinase</keyword>
<dbReference type="InterPro" id="IPR004358">
    <property type="entry name" value="Sig_transdc_His_kin-like_C"/>
</dbReference>
<dbReference type="InterPro" id="IPR036890">
    <property type="entry name" value="HATPase_C_sf"/>
</dbReference>
<evidence type="ECO:0000259" key="15">
    <source>
        <dbReference type="PROSITE" id="PS50109"/>
    </source>
</evidence>
<evidence type="ECO:0000256" key="9">
    <source>
        <dbReference type="ARBA" id="ARBA00022777"/>
    </source>
</evidence>
<dbReference type="Gene3D" id="6.10.340.10">
    <property type="match status" value="1"/>
</dbReference>
<dbReference type="PANTHER" id="PTHR45528:SF1">
    <property type="entry name" value="SENSOR HISTIDINE KINASE CPXA"/>
    <property type="match status" value="1"/>
</dbReference>
<dbReference type="SUPFAM" id="SSF158472">
    <property type="entry name" value="HAMP domain-like"/>
    <property type="match status" value="1"/>
</dbReference>
<evidence type="ECO:0000313" key="18">
    <source>
        <dbReference type="Proteomes" id="UP000270219"/>
    </source>
</evidence>
<protein>
    <recommendedName>
        <fullName evidence="3">histidine kinase</fullName>
        <ecNumber evidence="3">2.7.13.3</ecNumber>
    </recommendedName>
</protein>
<keyword evidence="12" id="KW-0902">Two-component regulatory system</keyword>
<dbReference type="AlphaFoldDB" id="A0A498DAV9"/>
<dbReference type="Pfam" id="PF02518">
    <property type="entry name" value="HATPase_c"/>
    <property type="match status" value="1"/>
</dbReference>
<dbReference type="SMART" id="SM00304">
    <property type="entry name" value="HAMP"/>
    <property type="match status" value="1"/>
</dbReference>
<keyword evidence="4" id="KW-1003">Cell membrane</keyword>
<evidence type="ECO:0000256" key="7">
    <source>
        <dbReference type="ARBA" id="ARBA00022692"/>
    </source>
</evidence>
<dbReference type="SMART" id="SM00388">
    <property type="entry name" value="HisKA"/>
    <property type="match status" value="1"/>
</dbReference>
<evidence type="ECO:0000256" key="6">
    <source>
        <dbReference type="ARBA" id="ARBA00022679"/>
    </source>
</evidence>
<evidence type="ECO:0000256" key="2">
    <source>
        <dbReference type="ARBA" id="ARBA00004651"/>
    </source>
</evidence>
<gene>
    <name evidence="17" type="ORF">D8M04_08355</name>
</gene>
<dbReference type="SUPFAM" id="SSF55874">
    <property type="entry name" value="ATPase domain of HSP90 chaperone/DNA topoisomerase II/histidine kinase"/>
    <property type="match status" value="1"/>
</dbReference>
<evidence type="ECO:0000256" key="11">
    <source>
        <dbReference type="ARBA" id="ARBA00022989"/>
    </source>
</evidence>
<dbReference type="InterPro" id="IPR003661">
    <property type="entry name" value="HisK_dim/P_dom"/>
</dbReference>
<dbReference type="SUPFAM" id="SSF47384">
    <property type="entry name" value="Homodimeric domain of signal transducing histidine kinase"/>
    <property type="match status" value="1"/>
</dbReference>
<dbReference type="GO" id="GO:0005886">
    <property type="term" value="C:plasma membrane"/>
    <property type="evidence" value="ECO:0007669"/>
    <property type="project" value="UniProtKB-SubCell"/>
</dbReference>
<dbReference type="SMART" id="SM00387">
    <property type="entry name" value="HATPase_c"/>
    <property type="match status" value="1"/>
</dbReference>
<evidence type="ECO:0000256" key="12">
    <source>
        <dbReference type="ARBA" id="ARBA00023012"/>
    </source>
</evidence>
<feature type="transmembrane region" description="Helical" evidence="14">
    <location>
        <begin position="5"/>
        <end position="26"/>
    </location>
</feature>
<evidence type="ECO:0000256" key="8">
    <source>
        <dbReference type="ARBA" id="ARBA00022741"/>
    </source>
</evidence>
<sequence>MKIKYWLIGTYLIVMLLPIAALYLLYVSLSHYDQQQDLKEYLEFQELVTNTETYLQDASLYDIQPEENYQHLRDLTNNNIKIDLYRYDGVQVFSSLDSPGTTHFITDTIENLYKGLNEYKKNPQTHNVKKLMLDEDNRIIGLYEITVGRNAWVDTASNRSLWMIILFSVFFIGLYALVFLLLQRKLNRPLKILQAHMRAFAKGEEAKEALVESKDEIGELASHFVKMKEQIIQTREELANQQKEKEYMVASLSHDLKTPLTVIRTYTEALEDTSLSEKEREEYRAILFQKLDHMKQMIDDLSVYTALQSSGNSIHPVQVNGHEFFDMLFAGYEAPCAKKGIKLVTDLKVNNAYRLDPKQVIRVVDNLMDNSMRYTAINRRIGLAAIGSTKSLPEWIFLSFKEEIEEWRQGGTVLLIQNEGMGIRSEQLEKLFLPFYQDNASRGKGATSGLGLSIAKMIMEKHDGKIKIWSKEEQGTLIACWLKERGY</sequence>
<dbReference type="PROSITE" id="PS50109">
    <property type="entry name" value="HIS_KIN"/>
    <property type="match status" value="1"/>
</dbReference>
<keyword evidence="7 14" id="KW-0812">Transmembrane</keyword>
<evidence type="ECO:0000259" key="16">
    <source>
        <dbReference type="PROSITE" id="PS50885"/>
    </source>
</evidence>
<feature type="domain" description="HAMP" evidence="16">
    <location>
        <begin position="184"/>
        <end position="236"/>
    </location>
</feature>
<dbReference type="InterPro" id="IPR003660">
    <property type="entry name" value="HAMP_dom"/>
</dbReference>
<keyword evidence="5" id="KW-0597">Phosphoprotein</keyword>
<keyword evidence="10" id="KW-0067">ATP-binding</keyword>
<keyword evidence="6" id="KW-0808">Transferase</keyword>
<dbReference type="InterPro" id="IPR003594">
    <property type="entry name" value="HATPase_dom"/>
</dbReference>
<keyword evidence="11 14" id="KW-1133">Transmembrane helix</keyword>
<keyword evidence="13 14" id="KW-0472">Membrane</keyword>
<evidence type="ECO:0000256" key="4">
    <source>
        <dbReference type="ARBA" id="ARBA00022475"/>
    </source>
</evidence>
<dbReference type="Gene3D" id="1.10.287.130">
    <property type="match status" value="1"/>
</dbReference>
<dbReference type="GO" id="GO:0005524">
    <property type="term" value="F:ATP binding"/>
    <property type="evidence" value="ECO:0007669"/>
    <property type="project" value="UniProtKB-KW"/>
</dbReference>
<keyword evidence="18" id="KW-1185">Reference proteome</keyword>
<dbReference type="GO" id="GO:0000155">
    <property type="term" value="F:phosphorelay sensor kinase activity"/>
    <property type="evidence" value="ECO:0007669"/>
    <property type="project" value="InterPro"/>
</dbReference>
<dbReference type="InterPro" id="IPR050398">
    <property type="entry name" value="HssS/ArlS-like"/>
</dbReference>
<dbReference type="Gene3D" id="3.30.565.10">
    <property type="entry name" value="Histidine kinase-like ATPase, C-terminal domain"/>
    <property type="match status" value="1"/>
</dbReference>
<evidence type="ECO:0000256" key="5">
    <source>
        <dbReference type="ARBA" id="ARBA00022553"/>
    </source>
</evidence>
<dbReference type="OrthoDB" id="335833at2"/>
<comment type="subcellular location">
    <subcellularLocation>
        <location evidence="2">Cell membrane</location>
        <topology evidence="2">Multi-pass membrane protein</topology>
    </subcellularLocation>
</comment>
<proteinExistence type="predicted"/>
<dbReference type="InterPro" id="IPR005467">
    <property type="entry name" value="His_kinase_dom"/>
</dbReference>
<name>A0A498DAV9_9BACI</name>
<dbReference type="CDD" id="cd00082">
    <property type="entry name" value="HisKA"/>
    <property type="match status" value="1"/>
</dbReference>
<organism evidence="17 18">
    <name type="scientific">Oceanobacillus piezotolerans</name>
    <dbReference type="NCBI Taxonomy" id="2448030"/>
    <lineage>
        <taxon>Bacteria</taxon>
        <taxon>Bacillati</taxon>
        <taxon>Bacillota</taxon>
        <taxon>Bacilli</taxon>
        <taxon>Bacillales</taxon>
        <taxon>Bacillaceae</taxon>
        <taxon>Oceanobacillus</taxon>
    </lineage>
</organism>
<dbReference type="PANTHER" id="PTHR45528">
    <property type="entry name" value="SENSOR HISTIDINE KINASE CPXA"/>
    <property type="match status" value="1"/>
</dbReference>
<dbReference type="RefSeq" id="WP_121522473.1">
    <property type="nucleotide sequence ID" value="NZ_RCHR01000003.1"/>
</dbReference>
<dbReference type="InterPro" id="IPR036097">
    <property type="entry name" value="HisK_dim/P_sf"/>
</dbReference>
<comment type="catalytic activity">
    <reaction evidence="1">
        <text>ATP + protein L-histidine = ADP + protein N-phospho-L-histidine.</text>
        <dbReference type="EC" id="2.7.13.3"/>
    </reaction>
</comment>
<evidence type="ECO:0000256" key="10">
    <source>
        <dbReference type="ARBA" id="ARBA00022840"/>
    </source>
</evidence>
<dbReference type="PROSITE" id="PS50885">
    <property type="entry name" value="HAMP"/>
    <property type="match status" value="1"/>
</dbReference>
<evidence type="ECO:0000256" key="13">
    <source>
        <dbReference type="ARBA" id="ARBA00023136"/>
    </source>
</evidence>
<dbReference type="Proteomes" id="UP000270219">
    <property type="component" value="Unassembled WGS sequence"/>
</dbReference>
<evidence type="ECO:0000256" key="3">
    <source>
        <dbReference type="ARBA" id="ARBA00012438"/>
    </source>
</evidence>
<evidence type="ECO:0000256" key="14">
    <source>
        <dbReference type="SAM" id="Phobius"/>
    </source>
</evidence>